<keyword evidence="6 10" id="KW-0235">DNA replication</keyword>
<dbReference type="InterPro" id="IPR014052">
    <property type="entry name" value="DNA_primase_ssu_euk/arc"/>
</dbReference>
<dbReference type="GO" id="GO:0005658">
    <property type="term" value="C:alpha DNA polymerase:primase complex"/>
    <property type="evidence" value="ECO:0007669"/>
    <property type="project" value="EnsemblFungi"/>
</dbReference>
<dbReference type="GO" id="GO:0003697">
    <property type="term" value="F:single-stranded DNA binding"/>
    <property type="evidence" value="ECO:0007669"/>
    <property type="project" value="EnsemblFungi"/>
</dbReference>
<dbReference type="EMBL" id="MCFF01000021">
    <property type="protein sequence ID" value="ORZ14253.1"/>
    <property type="molecule type" value="Genomic_DNA"/>
</dbReference>
<dbReference type="InterPro" id="IPR002755">
    <property type="entry name" value="DNA_primase_S"/>
</dbReference>
<gene>
    <name evidence="11" type="ORF">BCR41DRAFT_323250</name>
</gene>
<dbReference type="OrthoDB" id="19606at2759"/>
<comment type="caution">
    <text evidence="11">The sequence shown here is derived from an EMBL/GenBank/DDBJ whole genome shotgun (WGS) entry which is preliminary data.</text>
</comment>
<keyword evidence="8" id="KW-0862">Zinc</keyword>
<dbReference type="PANTHER" id="PTHR10536">
    <property type="entry name" value="DNA PRIMASE SMALL SUBUNIT"/>
    <property type="match status" value="1"/>
</dbReference>
<dbReference type="Gene3D" id="3.90.920.10">
    <property type="entry name" value="DNA primase, PRIM domain"/>
    <property type="match status" value="1"/>
</dbReference>
<accession>A0A1Y2GKR3</accession>
<evidence type="ECO:0000256" key="8">
    <source>
        <dbReference type="ARBA" id="ARBA00022833"/>
    </source>
</evidence>
<sequence>MSDMDVDQTSLGTAMSNSSKAVEVGQLEAKEDELDHLFDNLDDVEITKAENPWQTKTTSLELFSAKDSGIDHLAGDSLRQFKLFYRHFFPAKPYFQWLNYSNSPIPSKNFMNREFSFFLMDETFMRYQSFKSLDELKQELTRLCPTRIDLGAVYNIRPKDKNMVRSGALTAVSKELVFDIDMTDYDEIRTCCSGGDVCTKCWEFMTVAMKIIDTALREDFGFKHLLWVYSGRRGVHCWVADMRARVMTNDQRKAIVQYLEVVKGGAHQVRKVKLPSTLHPSLSRSRKTLENHFRNLMFSSQDILTTPKQWEKVLAIIPDQAIQDEIRKEWESAPTRAPAEKWENLKTIIDQKTNVKSPLRAIHLDIMFQYTYPRLDDKVSIDIRHLLKSPFCIHPKTGRVCVPIPIETCDNFDPTSAPTVPQLVKELNEYDERHPSNGNSPKLQDWQKTSLRKDVEVFEQFVKGIMHDISDRKRDDASKSLEF</sequence>
<keyword evidence="3 10" id="KW-0639">Primosome</keyword>
<dbReference type="RefSeq" id="XP_021880731.1">
    <property type="nucleotide sequence ID" value="XM_022021505.1"/>
</dbReference>
<dbReference type="GO" id="GO:0005737">
    <property type="term" value="C:cytoplasm"/>
    <property type="evidence" value="ECO:0007669"/>
    <property type="project" value="EnsemblFungi"/>
</dbReference>
<dbReference type="FunCoup" id="A0A1Y2GKR3">
    <property type="interactions" value="94"/>
</dbReference>
<keyword evidence="7" id="KW-0479">Metal-binding</keyword>
<organism evidence="11 12">
    <name type="scientific">Lobosporangium transversale</name>
    <dbReference type="NCBI Taxonomy" id="64571"/>
    <lineage>
        <taxon>Eukaryota</taxon>
        <taxon>Fungi</taxon>
        <taxon>Fungi incertae sedis</taxon>
        <taxon>Mucoromycota</taxon>
        <taxon>Mortierellomycotina</taxon>
        <taxon>Mortierellomycetes</taxon>
        <taxon>Mortierellales</taxon>
        <taxon>Mortierellaceae</taxon>
        <taxon>Lobosporangium</taxon>
    </lineage>
</organism>
<keyword evidence="12" id="KW-1185">Reference proteome</keyword>
<dbReference type="CDD" id="cd04860">
    <property type="entry name" value="AE_Prim_S"/>
    <property type="match status" value="1"/>
</dbReference>
<dbReference type="NCBIfam" id="TIGR00335">
    <property type="entry name" value="primase_sml"/>
    <property type="match status" value="1"/>
</dbReference>
<reference evidence="11 12" key="1">
    <citation type="submission" date="2016-07" db="EMBL/GenBank/DDBJ databases">
        <title>Pervasive Adenine N6-methylation of Active Genes in Fungi.</title>
        <authorList>
            <consortium name="DOE Joint Genome Institute"/>
            <person name="Mondo S.J."/>
            <person name="Dannebaum R.O."/>
            <person name="Kuo R.C."/>
            <person name="Labutti K."/>
            <person name="Haridas S."/>
            <person name="Kuo A."/>
            <person name="Salamov A."/>
            <person name="Ahrendt S.R."/>
            <person name="Lipzen A."/>
            <person name="Sullivan W."/>
            <person name="Andreopoulos W.B."/>
            <person name="Clum A."/>
            <person name="Lindquist E."/>
            <person name="Daum C."/>
            <person name="Ramamoorthy G.K."/>
            <person name="Gryganskyi A."/>
            <person name="Culley D."/>
            <person name="Magnuson J.K."/>
            <person name="James T.Y."/>
            <person name="O'Malley M.A."/>
            <person name="Stajich J.E."/>
            <person name="Spatafora J.W."/>
            <person name="Visel A."/>
            <person name="Grigoriev I.V."/>
        </authorList>
    </citation>
    <scope>NUCLEOTIDE SEQUENCE [LARGE SCALE GENOMIC DNA]</scope>
    <source>
        <strain evidence="11 12">NRRL 3116</strain>
    </source>
</reference>
<dbReference type="Pfam" id="PF01896">
    <property type="entry name" value="DNA_primase_S"/>
    <property type="match status" value="1"/>
</dbReference>
<keyword evidence="5" id="KW-0548">Nucleotidyltransferase</keyword>
<keyword evidence="2 10" id="KW-0240">DNA-directed RNA polymerase</keyword>
<dbReference type="GO" id="GO:0006270">
    <property type="term" value="P:DNA replication initiation"/>
    <property type="evidence" value="ECO:0007669"/>
    <property type="project" value="EnsemblFungi"/>
</dbReference>
<evidence type="ECO:0000256" key="3">
    <source>
        <dbReference type="ARBA" id="ARBA00022515"/>
    </source>
</evidence>
<dbReference type="GO" id="GO:0003899">
    <property type="term" value="F:DNA-directed RNA polymerase activity"/>
    <property type="evidence" value="ECO:0007669"/>
    <property type="project" value="EnsemblFungi"/>
</dbReference>
<keyword evidence="4 10" id="KW-0808">Transferase</keyword>
<evidence type="ECO:0000256" key="5">
    <source>
        <dbReference type="ARBA" id="ARBA00022695"/>
    </source>
</evidence>
<dbReference type="STRING" id="64571.A0A1Y2GKR3"/>
<name>A0A1Y2GKR3_9FUNG</name>
<evidence type="ECO:0000256" key="4">
    <source>
        <dbReference type="ARBA" id="ARBA00022679"/>
    </source>
</evidence>
<dbReference type="GeneID" id="33563349"/>
<dbReference type="FunFam" id="3.90.920.10:FF:000003">
    <property type="entry name" value="DNA primase"/>
    <property type="match status" value="1"/>
</dbReference>
<dbReference type="GO" id="GO:0006269">
    <property type="term" value="P:DNA replication, synthesis of primer"/>
    <property type="evidence" value="ECO:0007669"/>
    <property type="project" value="UniProtKB-KW"/>
</dbReference>
<evidence type="ECO:0000256" key="7">
    <source>
        <dbReference type="ARBA" id="ARBA00022723"/>
    </source>
</evidence>
<protein>
    <recommendedName>
        <fullName evidence="10">DNA primase</fullName>
        <ecNumber evidence="10">2.7.7.-</ecNumber>
    </recommendedName>
</protein>
<evidence type="ECO:0000256" key="1">
    <source>
        <dbReference type="ARBA" id="ARBA00009762"/>
    </source>
</evidence>
<dbReference type="GO" id="GO:0000785">
    <property type="term" value="C:chromatin"/>
    <property type="evidence" value="ECO:0007669"/>
    <property type="project" value="EnsemblFungi"/>
</dbReference>
<evidence type="ECO:0000256" key="10">
    <source>
        <dbReference type="RuleBase" id="RU003514"/>
    </source>
</evidence>
<dbReference type="GO" id="GO:0046872">
    <property type="term" value="F:metal ion binding"/>
    <property type="evidence" value="ECO:0007669"/>
    <property type="project" value="UniProtKB-KW"/>
</dbReference>
<dbReference type="InParanoid" id="A0A1Y2GKR3"/>
<dbReference type="Proteomes" id="UP000193648">
    <property type="component" value="Unassembled WGS sequence"/>
</dbReference>
<evidence type="ECO:0000313" key="11">
    <source>
        <dbReference type="EMBL" id="ORZ14253.1"/>
    </source>
</evidence>
<dbReference type="AlphaFoldDB" id="A0A1Y2GKR3"/>
<dbReference type="SUPFAM" id="SSF56747">
    <property type="entry name" value="Prim-pol domain"/>
    <property type="match status" value="1"/>
</dbReference>
<evidence type="ECO:0000256" key="9">
    <source>
        <dbReference type="ARBA" id="ARBA00023163"/>
    </source>
</evidence>
<keyword evidence="9" id="KW-0804">Transcription</keyword>
<evidence type="ECO:0000256" key="6">
    <source>
        <dbReference type="ARBA" id="ARBA00022705"/>
    </source>
</evidence>
<proteinExistence type="inferred from homology"/>
<evidence type="ECO:0000313" key="12">
    <source>
        <dbReference type="Proteomes" id="UP000193648"/>
    </source>
</evidence>
<comment type="similarity">
    <text evidence="1 10">Belongs to the eukaryotic-type primase small subunit family.</text>
</comment>
<dbReference type="EC" id="2.7.7.-" evidence="10"/>
<evidence type="ECO:0000256" key="2">
    <source>
        <dbReference type="ARBA" id="ARBA00022478"/>
    </source>
</evidence>